<evidence type="ECO:0000313" key="2">
    <source>
        <dbReference type="EMBL" id="KAF6812343.1"/>
    </source>
</evidence>
<evidence type="ECO:0000256" key="1">
    <source>
        <dbReference type="SAM" id="MobiDB-lite"/>
    </source>
</evidence>
<gene>
    <name evidence="2" type="ORF">CSOJ01_05214</name>
</gene>
<feature type="region of interest" description="Disordered" evidence="1">
    <location>
        <begin position="1"/>
        <end position="41"/>
    </location>
</feature>
<accession>A0A8H6MXZ5</accession>
<name>A0A8H6MXZ5_9PEZI</name>
<reference evidence="2 3" key="1">
    <citation type="journal article" date="2020" name="Phytopathology">
        <title>Genome Sequence Resources of Colletotrichum truncatum, C. plurivorum, C. musicola, and C. sojae: Four Species Pathogenic to Soybean (Glycine max).</title>
        <authorList>
            <person name="Rogerio F."/>
            <person name="Boufleur T.R."/>
            <person name="Ciampi-Guillardi M."/>
            <person name="Sukno S.A."/>
            <person name="Thon M.R."/>
            <person name="Massola Junior N.S."/>
            <person name="Baroncelli R."/>
        </authorList>
    </citation>
    <scope>NUCLEOTIDE SEQUENCE [LARGE SCALE GENOMIC DNA]</scope>
    <source>
        <strain evidence="2 3">LFN0009</strain>
    </source>
</reference>
<dbReference type="Proteomes" id="UP000652219">
    <property type="component" value="Unassembled WGS sequence"/>
</dbReference>
<keyword evidence="3" id="KW-1185">Reference proteome</keyword>
<dbReference type="AlphaFoldDB" id="A0A8H6MXZ5"/>
<dbReference type="EMBL" id="WIGN01000064">
    <property type="protein sequence ID" value="KAF6812343.1"/>
    <property type="molecule type" value="Genomic_DNA"/>
</dbReference>
<evidence type="ECO:0000313" key="3">
    <source>
        <dbReference type="Proteomes" id="UP000652219"/>
    </source>
</evidence>
<comment type="caution">
    <text evidence="2">The sequence shown here is derived from an EMBL/GenBank/DDBJ whole genome shotgun (WGS) entry which is preliminary data.</text>
</comment>
<protein>
    <submittedName>
        <fullName evidence="2">Uncharacterized protein</fullName>
    </submittedName>
</protein>
<sequence>MRWRKTAEKPTCQGGLKQLKTDNDTHPIFGIPVPESRHPNSSMDLVVPFFPRTIPDQLITMINPPPFDSCTAPVASRQTRILHAPPNQVSLA</sequence>
<proteinExistence type="predicted"/>
<organism evidence="2 3">
    <name type="scientific">Colletotrichum sojae</name>
    <dbReference type="NCBI Taxonomy" id="2175907"/>
    <lineage>
        <taxon>Eukaryota</taxon>
        <taxon>Fungi</taxon>
        <taxon>Dikarya</taxon>
        <taxon>Ascomycota</taxon>
        <taxon>Pezizomycotina</taxon>
        <taxon>Sordariomycetes</taxon>
        <taxon>Hypocreomycetidae</taxon>
        <taxon>Glomerellales</taxon>
        <taxon>Glomerellaceae</taxon>
        <taxon>Colletotrichum</taxon>
        <taxon>Colletotrichum orchidearum species complex</taxon>
    </lineage>
</organism>